<dbReference type="Pfam" id="PF14072">
    <property type="entry name" value="DndB"/>
    <property type="match status" value="1"/>
</dbReference>
<evidence type="ECO:0000256" key="1">
    <source>
        <dbReference type="SAM" id="MobiDB-lite"/>
    </source>
</evidence>
<accession>A0A7W7FJ36</accession>
<dbReference type="InterPro" id="IPR017642">
    <property type="entry name" value="DNA_S_mod_DndB"/>
</dbReference>
<gene>
    <name evidence="2" type="ORF">BKA24_001734</name>
</gene>
<feature type="compositionally biased region" description="Basic and acidic residues" evidence="1">
    <location>
        <begin position="444"/>
        <end position="465"/>
    </location>
</feature>
<evidence type="ECO:0008006" key="4">
    <source>
        <dbReference type="Google" id="ProtNLM"/>
    </source>
</evidence>
<feature type="compositionally biased region" description="Acidic residues" evidence="1">
    <location>
        <begin position="431"/>
        <end position="441"/>
    </location>
</feature>
<dbReference type="Proteomes" id="UP000573729">
    <property type="component" value="Unassembled WGS sequence"/>
</dbReference>
<keyword evidence="3" id="KW-1185">Reference proteome</keyword>
<feature type="region of interest" description="Disordered" evidence="1">
    <location>
        <begin position="423"/>
        <end position="477"/>
    </location>
</feature>
<dbReference type="RefSeq" id="WP_184217132.1">
    <property type="nucleotide sequence ID" value="NZ_JACHMD010000001.1"/>
</dbReference>
<sequence>MSTAQINPTLMPSSYQTKEQFFATRYKQGQRTVYGLNLTPDQLTSLVARPDPSVGTPGNRRIRPSHAQGFARYFIENDNWVAPGIILRAPAIFEFATDGMPALPDIEFGLMGYSKRHQGDIHILDGQHRILGFFLALDVLNDDIDKARSKRAAAKRTGLDAKGVAMFDKEIRELEAARDRFYTNRLAVEVHVTKSTTEARQLFFDIADNALGITASTKARFDSTKAVNRALAIVLEADNALLKNHVEMDQDRVQRNSPYLLSARQVVEIVRVLTVGFDGRISRYQNATLNEEQVAREALEFFSMLTEQLPPLNAYAHSQITAATLRDTMLLGNPLFLRVLAGVQYELVTHHAWTKPKVAEFIGKLAKHTVNRAHENSIWRLHAPETAFNPNAAGPNGRRADSNALVKAISEWAIDGAPFVDADALPAPVEPEPEVDPDEGIDFAPDHSTRALDREEREAIEEISKASKARAKAVATK</sequence>
<name>A0A7W7FJ36_9MICO</name>
<dbReference type="CDD" id="cd16414">
    <property type="entry name" value="dndB_like"/>
    <property type="match status" value="1"/>
</dbReference>
<reference evidence="2 3" key="1">
    <citation type="submission" date="2020-08" db="EMBL/GenBank/DDBJ databases">
        <title>Sequencing the genomes of 1000 actinobacteria strains.</title>
        <authorList>
            <person name="Klenk H.-P."/>
        </authorList>
    </citation>
    <scope>NUCLEOTIDE SEQUENCE [LARGE SCALE GENOMIC DNA]</scope>
    <source>
        <strain evidence="2 3">DSM 24947</strain>
    </source>
</reference>
<evidence type="ECO:0000313" key="2">
    <source>
        <dbReference type="EMBL" id="MBB4667025.1"/>
    </source>
</evidence>
<organism evidence="2 3">
    <name type="scientific">Microbacterium marinum</name>
    <dbReference type="NCBI Taxonomy" id="421115"/>
    <lineage>
        <taxon>Bacteria</taxon>
        <taxon>Bacillati</taxon>
        <taxon>Actinomycetota</taxon>
        <taxon>Actinomycetes</taxon>
        <taxon>Micrococcales</taxon>
        <taxon>Microbacteriaceae</taxon>
        <taxon>Microbacterium</taxon>
    </lineage>
</organism>
<dbReference type="EMBL" id="JACHMD010000001">
    <property type="protein sequence ID" value="MBB4667025.1"/>
    <property type="molecule type" value="Genomic_DNA"/>
</dbReference>
<dbReference type="AlphaFoldDB" id="A0A7W7FJ36"/>
<protein>
    <recommendedName>
        <fullName evidence="4">DGQHR domain-containing protein</fullName>
    </recommendedName>
</protein>
<proteinExistence type="predicted"/>
<evidence type="ECO:0000313" key="3">
    <source>
        <dbReference type="Proteomes" id="UP000573729"/>
    </source>
</evidence>
<comment type="caution">
    <text evidence="2">The sequence shown here is derived from an EMBL/GenBank/DDBJ whole genome shotgun (WGS) entry which is preliminary data.</text>
</comment>